<evidence type="ECO:0000313" key="1">
    <source>
        <dbReference type="EMBL" id="TQD38524.1"/>
    </source>
</evidence>
<dbReference type="AlphaFoldDB" id="A0A507ZQG9"/>
<accession>A0A507ZQG9</accession>
<organism evidence="1 2">
    <name type="scientific">Haloflavibacter putidus</name>
    <dbReference type="NCBI Taxonomy" id="2576776"/>
    <lineage>
        <taxon>Bacteria</taxon>
        <taxon>Pseudomonadati</taxon>
        <taxon>Bacteroidota</taxon>
        <taxon>Flavobacteriia</taxon>
        <taxon>Flavobacteriales</taxon>
        <taxon>Flavobacteriaceae</taxon>
        <taxon>Haloflavibacter</taxon>
    </lineage>
</organism>
<reference evidence="1 2" key="1">
    <citation type="submission" date="2019-06" db="EMBL/GenBank/DDBJ databases">
        <title>Flavibacter putida gen. nov., sp. nov., a novel marine bacterium of the family Flavobacteriaceae isolated from coastal seawater.</title>
        <authorList>
            <person name="Feng X."/>
        </authorList>
    </citation>
    <scope>NUCLEOTIDE SEQUENCE [LARGE SCALE GENOMIC DNA]</scope>
    <source>
        <strain evidence="1 2">PLHSN227</strain>
    </source>
</reference>
<keyword evidence="2" id="KW-1185">Reference proteome</keyword>
<dbReference type="OrthoDB" id="2677922at2"/>
<comment type="caution">
    <text evidence="1">The sequence shown here is derived from an EMBL/GenBank/DDBJ whole genome shotgun (WGS) entry which is preliminary data.</text>
</comment>
<name>A0A507ZQG9_9FLAO</name>
<sequence>MANLNKYDSFILKKLDNKEIKVSSELCKLLEDHFKIQNSYARKLVQRATQKGIIISSTPLTFGKGQYAYCKPSTNFTKDRIKSVCSNYRPSLYRLLVGLDINEGILSYYEALKITASPLTKGFSKVDYLDDLISVLLDFDIVYIRVDKNLVKYIILKNKNDDEENLMQLQFAKMSLDTAFVRDIIDWLIKSNLIDNKNIIYRNKNNPSKGAKHNNLIWDAFGYTKTTGLNPSLAIESNVPAKQTLVVLDILLSRDYEQIDLDGFLKRIQINLNSVSEGKRKVIPIIVYRNCKSSILNKIKSLGFLSYDIGSIYGSNIFSVLENLSKLQINKKLLEEDDFERIIKDTLETIDISGQGIQLKALKGTLFEIMMYQVLKHQYPNAEILPNFYYSRINKNYVKEGYEYDFIIKSSNPKEIIVVEVKGYKSTYEIQIGDYKTKYTTNWFFKRTLPFVKKRFETELRNDYKFRACYIASCNFSEEAIEDLEKLNRGSFKPKKMDMYYDRKKLLGFLLDNDFKNLESIINKFYA</sequence>
<gene>
    <name evidence="1" type="ORF">FKR84_08880</name>
</gene>
<dbReference type="RefSeq" id="WP_141421951.1">
    <property type="nucleotide sequence ID" value="NZ_VIAR01000008.1"/>
</dbReference>
<protein>
    <submittedName>
        <fullName evidence="1">Uncharacterized protein</fullName>
    </submittedName>
</protein>
<proteinExistence type="predicted"/>
<evidence type="ECO:0000313" key="2">
    <source>
        <dbReference type="Proteomes" id="UP000317169"/>
    </source>
</evidence>
<dbReference type="Proteomes" id="UP000317169">
    <property type="component" value="Unassembled WGS sequence"/>
</dbReference>
<dbReference type="EMBL" id="VIAR01000008">
    <property type="protein sequence ID" value="TQD38524.1"/>
    <property type="molecule type" value="Genomic_DNA"/>
</dbReference>